<gene>
    <name evidence="2" type="ORF">FHS21_005075</name>
</gene>
<reference evidence="2 3" key="1">
    <citation type="submission" date="2020-08" db="EMBL/GenBank/DDBJ databases">
        <title>Genomic Encyclopedia of Type Strains, Phase III (KMG-III): the genomes of soil and plant-associated and newly described type strains.</title>
        <authorList>
            <person name="Whitman W."/>
        </authorList>
    </citation>
    <scope>NUCLEOTIDE SEQUENCE [LARGE SCALE GENOMIC DNA]</scope>
    <source>
        <strain evidence="2 3">CECT 7015</strain>
    </source>
</reference>
<dbReference type="Gene3D" id="3.40.50.360">
    <property type="match status" value="1"/>
</dbReference>
<protein>
    <submittedName>
        <fullName evidence="2">Multimeric flavodoxin WrbA</fullName>
    </submittedName>
</protein>
<organism evidence="2 3">
    <name type="scientific">Phyllobacterium trifolii</name>
    <dbReference type="NCBI Taxonomy" id="300193"/>
    <lineage>
        <taxon>Bacteria</taxon>
        <taxon>Pseudomonadati</taxon>
        <taxon>Pseudomonadota</taxon>
        <taxon>Alphaproteobacteria</taxon>
        <taxon>Hyphomicrobiales</taxon>
        <taxon>Phyllobacteriaceae</taxon>
        <taxon>Phyllobacterium</taxon>
    </lineage>
</organism>
<dbReference type="EMBL" id="JACHXN010000021">
    <property type="protein sequence ID" value="MBB3148627.1"/>
    <property type="molecule type" value="Genomic_DNA"/>
</dbReference>
<accession>A0A839UDN5</accession>
<dbReference type="InterPro" id="IPR005025">
    <property type="entry name" value="FMN_Rdtase-like_dom"/>
</dbReference>
<keyword evidence="3" id="KW-1185">Reference proteome</keyword>
<dbReference type="AlphaFoldDB" id="A0A839UDN5"/>
<dbReference type="Pfam" id="PF03358">
    <property type="entry name" value="FMN_red"/>
    <property type="match status" value="1"/>
</dbReference>
<evidence type="ECO:0000259" key="1">
    <source>
        <dbReference type="Pfam" id="PF03358"/>
    </source>
</evidence>
<sequence>MLDLVIEAFKGLDITTSSVRLAQLNIKPGVTSDEGDGDDWPALRKQIMDADILILGTPGDLI</sequence>
<dbReference type="GO" id="GO:0016491">
    <property type="term" value="F:oxidoreductase activity"/>
    <property type="evidence" value="ECO:0007669"/>
    <property type="project" value="InterPro"/>
</dbReference>
<proteinExistence type="predicted"/>
<dbReference type="SUPFAM" id="SSF52218">
    <property type="entry name" value="Flavoproteins"/>
    <property type="match status" value="1"/>
</dbReference>
<comment type="caution">
    <text evidence="2">The sequence shown here is derived from an EMBL/GenBank/DDBJ whole genome shotgun (WGS) entry which is preliminary data.</text>
</comment>
<dbReference type="Proteomes" id="UP000554520">
    <property type="component" value="Unassembled WGS sequence"/>
</dbReference>
<evidence type="ECO:0000313" key="3">
    <source>
        <dbReference type="Proteomes" id="UP000554520"/>
    </source>
</evidence>
<evidence type="ECO:0000313" key="2">
    <source>
        <dbReference type="EMBL" id="MBB3148627.1"/>
    </source>
</evidence>
<dbReference type="RefSeq" id="WP_246411187.1">
    <property type="nucleotide sequence ID" value="NZ_JACHXN010000021.1"/>
</dbReference>
<dbReference type="InterPro" id="IPR029039">
    <property type="entry name" value="Flavoprotein-like_sf"/>
</dbReference>
<feature type="domain" description="NADPH-dependent FMN reductase-like" evidence="1">
    <location>
        <begin position="2"/>
        <end position="58"/>
    </location>
</feature>
<name>A0A839UDN5_9HYPH</name>